<name>A0A4R8L3F6_9BURK</name>
<sequence>MKTRVSVAAAATIAAALLAAPAISFAQQSDNTSPVTRAQVRAELIAAEKDGSLYLGNSDYPGPSVQTVASANNTSSGQGVGGAYGGTSQWGSRTPTIEQRIFATFRGN</sequence>
<proteinExistence type="predicted"/>
<evidence type="ECO:0000313" key="3">
    <source>
        <dbReference type="EMBL" id="TDY37082.1"/>
    </source>
</evidence>
<feature type="chain" id="PRO_5020825471" evidence="2">
    <location>
        <begin position="27"/>
        <end position="108"/>
    </location>
</feature>
<evidence type="ECO:0000313" key="4">
    <source>
        <dbReference type="Proteomes" id="UP000295509"/>
    </source>
</evidence>
<dbReference type="RefSeq" id="WP_134197412.1">
    <property type="nucleotide sequence ID" value="NZ_JBHLUW010000058.1"/>
</dbReference>
<feature type="signal peptide" evidence="2">
    <location>
        <begin position="1"/>
        <end position="26"/>
    </location>
</feature>
<feature type="region of interest" description="Disordered" evidence="1">
    <location>
        <begin position="65"/>
        <end position="92"/>
    </location>
</feature>
<keyword evidence="2" id="KW-0732">Signal</keyword>
<dbReference type="OrthoDB" id="9019988at2"/>
<evidence type="ECO:0000256" key="2">
    <source>
        <dbReference type="SAM" id="SignalP"/>
    </source>
</evidence>
<reference evidence="3 4" key="1">
    <citation type="submission" date="2019-03" db="EMBL/GenBank/DDBJ databases">
        <title>Genomic Encyclopedia of Type Strains, Phase III (KMG-III): the genomes of soil and plant-associated and newly described type strains.</title>
        <authorList>
            <person name="Whitman W."/>
        </authorList>
    </citation>
    <scope>NUCLEOTIDE SEQUENCE [LARGE SCALE GENOMIC DNA]</scope>
    <source>
        <strain evidence="3 4">LMG 29544</strain>
    </source>
</reference>
<feature type="compositionally biased region" description="Polar residues" evidence="1">
    <location>
        <begin position="65"/>
        <end position="76"/>
    </location>
</feature>
<dbReference type="Proteomes" id="UP000295509">
    <property type="component" value="Unassembled WGS sequence"/>
</dbReference>
<keyword evidence="4" id="KW-1185">Reference proteome</keyword>
<dbReference type="EMBL" id="SORE01000045">
    <property type="protein sequence ID" value="TDY37082.1"/>
    <property type="molecule type" value="Genomic_DNA"/>
</dbReference>
<protein>
    <submittedName>
        <fullName evidence="3">Uncharacterized protein DUF4148</fullName>
    </submittedName>
</protein>
<dbReference type="Pfam" id="PF13663">
    <property type="entry name" value="DUF4148"/>
    <property type="match status" value="1"/>
</dbReference>
<gene>
    <name evidence="3" type="ORF">BX592_14526</name>
</gene>
<dbReference type="InterPro" id="IPR025421">
    <property type="entry name" value="DUF4148"/>
</dbReference>
<comment type="caution">
    <text evidence="3">The sequence shown here is derived from an EMBL/GenBank/DDBJ whole genome shotgun (WGS) entry which is preliminary data.</text>
</comment>
<dbReference type="AlphaFoldDB" id="A0A4R8L3F6"/>
<accession>A0A4R8L3F6</accession>
<organism evidence="3 4">
    <name type="scientific">Paraburkholderia rhizosphaerae</name>
    <dbReference type="NCBI Taxonomy" id="480658"/>
    <lineage>
        <taxon>Bacteria</taxon>
        <taxon>Pseudomonadati</taxon>
        <taxon>Pseudomonadota</taxon>
        <taxon>Betaproteobacteria</taxon>
        <taxon>Burkholderiales</taxon>
        <taxon>Burkholderiaceae</taxon>
        <taxon>Paraburkholderia</taxon>
    </lineage>
</organism>
<evidence type="ECO:0000256" key="1">
    <source>
        <dbReference type="SAM" id="MobiDB-lite"/>
    </source>
</evidence>